<sequence length="143" mass="15984">MSKKTKSNLEFTNEINIIKDTIETLKRQNKLTSIIIVGASGSGKSKLSKAINLKIHQSLLIDAGLMSSYKIQSLETPDFSIKSNTCIIDGAEYFTKYCLSQLLYFIRKRNSLILLSTHIGDLPQELISASTCFELDKGLHLIE</sequence>
<evidence type="ECO:0000313" key="2">
    <source>
        <dbReference type="Proteomes" id="UP000004605"/>
    </source>
</evidence>
<name>F9S7I9_9VIBR</name>
<comment type="caution">
    <text evidence="1">The sequence shown here is derived from an EMBL/GenBank/DDBJ whole genome shotgun (WGS) entry which is preliminary data.</text>
</comment>
<dbReference type="Proteomes" id="UP000004605">
    <property type="component" value="Unassembled WGS sequence"/>
</dbReference>
<organism evidence="1 2">
    <name type="scientific">Vibrio ichthyoenteri ATCC 700023</name>
    <dbReference type="NCBI Taxonomy" id="870968"/>
    <lineage>
        <taxon>Bacteria</taxon>
        <taxon>Pseudomonadati</taxon>
        <taxon>Pseudomonadota</taxon>
        <taxon>Gammaproteobacteria</taxon>
        <taxon>Vibrionales</taxon>
        <taxon>Vibrionaceae</taxon>
        <taxon>Vibrio</taxon>
    </lineage>
</organism>
<dbReference type="RefSeq" id="WP_006714447.1">
    <property type="nucleotide sequence ID" value="NZ_AFWF01000294.1"/>
</dbReference>
<dbReference type="EMBL" id="AFWF01000294">
    <property type="protein sequence ID" value="EGU31285.1"/>
    <property type="molecule type" value="Genomic_DNA"/>
</dbReference>
<dbReference type="InterPro" id="IPR027417">
    <property type="entry name" value="P-loop_NTPase"/>
</dbReference>
<reference evidence="1 2" key="1">
    <citation type="journal article" date="2012" name="Int. J. Syst. Evol. Microbiol.">
        <title>Vibrio caribbeanicus sp. nov., isolated from the marine sponge Scleritoderma cyanea.</title>
        <authorList>
            <person name="Hoffmann M."/>
            <person name="Monday S.R."/>
            <person name="Allard M.W."/>
            <person name="Strain E.A."/>
            <person name="Whittaker P."/>
            <person name="Naum M."/>
            <person name="McCarthy P.J."/>
            <person name="Lopez J.V."/>
            <person name="Fischer M."/>
            <person name="Brown E.W."/>
        </authorList>
    </citation>
    <scope>NUCLEOTIDE SEQUENCE [LARGE SCALE GENOMIC DNA]</scope>
    <source>
        <strain evidence="1 2">ATCC 700023</strain>
    </source>
</reference>
<protein>
    <submittedName>
        <fullName evidence="1">Uncharacterized protein</fullName>
    </submittedName>
</protein>
<dbReference type="SUPFAM" id="SSF52540">
    <property type="entry name" value="P-loop containing nucleoside triphosphate hydrolases"/>
    <property type="match status" value="1"/>
</dbReference>
<accession>F9S7I9</accession>
<keyword evidence="2" id="KW-1185">Reference proteome</keyword>
<gene>
    <name evidence="1" type="ORF">VII00023_22919</name>
</gene>
<dbReference type="AlphaFoldDB" id="F9S7I9"/>
<proteinExistence type="predicted"/>
<evidence type="ECO:0000313" key="1">
    <source>
        <dbReference type="EMBL" id="EGU31285.1"/>
    </source>
</evidence>